<keyword evidence="7" id="KW-0808">Transferase</keyword>
<protein>
    <recommendedName>
        <fullName evidence="4">thiopurine S-methyltransferase</fullName>
        <ecNumber evidence="4">2.1.1.67</ecNumber>
    </recommendedName>
</protein>
<comment type="subcellular location">
    <subcellularLocation>
        <location evidence="2">Cytoplasm</location>
    </subcellularLocation>
</comment>
<dbReference type="PROSITE" id="PS51585">
    <property type="entry name" value="SAM_MT_TPMT"/>
    <property type="match status" value="1"/>
</dbReference>
<sequence length="243" mass="28024">MADEQAKNNENQLKVQKSDYLTPVHWNERWEQGRIKGFHLPHVNELLSEHLHSLINGRKKLRIFVPLCGKSVDMIWLANQGHIVIGVEFSKLAILQFFGENSLEYTATSVDKLVNGELFQNKEGNIMIYKCNLFDLSSDIIGQVDAILDRAAFSAIMPVERQKYRDLMISTMHTHTRYGLILENFDHTIMSGPPYCISPTMLEQIFGDQLNIEKIGEKADSRERWINIGHKYFTNALYILTIK</sequence>
<evidence type="ECO:0000256" key="1">
    <source>
        <dbReference type="ARBA" id="ARBA00000903"/>
    </source>
</evidence>
<evidence type="ECO:0000256" key="4">
    <source>
        <dbReference type="ARBA" id="ARBA00011905"/>
    </source>
</evidence>
<dbReference type="EC" id="2.1.1.67" evidence="4"/>
<dbReference type="InterPro" id="IPR008854">
    <property type="entry name" value="TPMT"/>
</dbReference>
<organism evidence="9 10">
    <name type="scientific">Saccoglossus kowalevskii</name>
    <name type="common">Acorn worm</name>
    <dbReference type="NCBI Taxonomy" id="10224"/>
    <lineage>
        <taxon>Eukaryota</taxon>
        <taxon>Metazoa</taxon>
        <taxon>Hemichordata</taxon>
        <taxon>Enteropneusta</taxon>
        <taxon>Harrimaniidae</taxon>
        <taxon>Saccoglossus</taxon>
    </lineage>
</organism>
<evidence type="ECO:0000256" key="2">
    <source>
        <dbReference type="ARBA" id="ARBA00004496"/>
    </source>
</evidence>
<evidence type="ECO:0000313" key="9">
    <source>
        <dbReference type="Proteomes" id="UP000694865"/>
    </source>
</evidence>
<dbReference type="Gene3D" id="3.40.50.150">
    <property type="entry name" value="Vaccinia Virus protein VP39"/>
    <property type="match status" value="1"/>
</dbReference>
<dbReference type="Pfam" id="PF05724">
    <property type="entry name" value="TPMT"/>
    <property type="match status" value="1"/>
</dbReference>
<dbReference type="InterPro" id="IPR029063">
    <property type="entry name" value="SAM-dependent_MTases_sf"/>
</dbReference>
<dbReference type="RefSeq" id="XP_006818719.1">
    <property type="nucleotide sequence ID" value="XM_006818656.1"/>
</dbReference>
<keyword evidence="5" id="KW-0963">Cytoplasm</keyword>
<evidence type="ECO:0000313" key="10">
    <source>
        <dbReference type="RefSeq" id="XP_006818719.1"/>
    </source>
</evidence>
<evidence type="ECO:0000256" key="5">
    <source>
        <dbReference type="ARBA" id="ARBA00022490"/>
    </source>
</evidence>
<evidence type="ECO:0000256" key="6">
    <source>
        <dbReference type="ARBA" id="ARBA00022603"/>
    </source>
</evidence>
<comment type="similarity">
    <text evidence="3">Belongs to the class I-like SAM-binding methyltransferase superfamily. TPMT family.</text>
</comment>
<dbReference type="SUPFAM" id="SSF53335">
    <property type="entry name" value="S-adenosyl-L-methionine-dependent methyltransferases"/>
    <property type="match status" value="1"/>
</dbReference>
<keyword evidence="9" id="KW-1185">Reference proteome</keyword>
<dbReference type="Proteomes" id="UP000694865">
    <property type="component" value="Unplaced"/>
</dbReference>
<gene>
    <name evidence="10" type="primary">LOC102809337</name>
</gene>
<keyword evidence="6" id="KW-0489">Methyltransferase</keyword>
<dbReference type="PIRSF" id="PIRSF023956">
    <property type="entry name" value="Thiopurine_S-methyltransferase"/>
    <property type="match status" value="1"/>
</dbReference>
<reference evidence="10" key="1">
    <citation type="submission" date="2025-08" db="UniProtKB">
        <authorList>
            <consortium name="RefSeq"/>
        </authorList>
    </citation>
    <scope>IDENTIFICATION</scope>
    <source>
        <tissue evidence="10">Testes</tissue>
    </source>
</reference>
<dbReference type="GeneID" id="102809337"/>
<keyword evidence="8" id="KW-0949">S-adenosyl-L-methionine</keyword>
<evidence type="ECO:0000256" key="3">
    <source>
        <dbReference type="ARBA" id="ARBA00008145"/>
    </source>
</evidence>
<dbReference type="PANTHER" id="PTHR10259:SF11">
    <property type="entry name" value="THIOPURINE S-METHYLTRANSFERASE"/>
    <property type="match status" value="1"/>
</dbReference>
<dbReference type="InterPro" id="IPR025835">
    <property type="entry name" value="Thiopurine_S-MeTrfase"/>
</dbReference>
<evidence type="ECO:0000256" key="8">
    <source>
        <dbReference type="ARBA" id="ARBA00022691"/>
    </source>
</evidence>
<name>A0ABM0MFC8_SACKO</name>
<comment type="catalytic activity">
    <reaction evidence="1">
        <text>S-adenosyl-L-methionine + a thiopurine = S-adenosyl-L-homocysteine + a thiopurine S-methylether.</text>
        <dbReference type="EC" id="2.1.1.67"/>
    </reaction>
</comment>
<accession>A0ABM0MFC8</accession>
<evidence type="ECO:0000256" key="7">
    <source>
        <dbReference type="ARBA" id="ARBA00022679"/>
    </source>
</evidence>
<proteinExistence type="inferred from homology"/>
<dbReference type="PANTHER" id="PTHR10259">
    <property type="entry name" value="THIOPURINE S-METHYLTRANSFERASE"/>
    <property type="match status" value="1"/>
</dbReference>